<comment type="caution">
    <text evidence="1">The sequence shown here is derived from an EMBL/GenBank/DDBJ whole genome shotgun (WGS) entry which is preliminary data.</text>
</comment>
<sequence>MSKKPRTNLIFKSSIDCGVATKPIYCMIYNFFRVSFEYFENRIELLKNSIVEAY</sequence>
<protein>
    <submittedName>
        <fullName evidence="1">Uncharacterized protein</fullName>
    </submittedName>
</protein>
<dbReference type="EMBL" id="AKXB02000029">
    <property type="protein sequence ID" value="EMO90775.1"/>
    <property type="molecule type" value="Genomic_DNA"/>
</dbReference>
<reference evidence="1 2" key="1">
    <citation type="submission" date="2013-01" db="EMBL/GenBank/DDBJ databases">
        <authorList>
            <person name="Harkins D.M."/>
            <person name="Durkin A.S."/>
            <person name="Brinkac L.M."/>
            <person name="Haft D.H."/>
            <person name="Selengut J.D."/>
            <person name="Sanka R."/>
            <person name="DePew J."/>
            <person name="Purushe J."/>
            <person name="Whelen A.C."/>
            <person name="Vinetz J.M."/>
            <person name="Sutton G.G."/>
            <person name="Nierman W.C."/>
            <person name="Fouts D.E."/>
        </authorList>
    </citation>
    <scope>NUCLEOTIDE SEQUENCE [LARGE SCALE GENOMIC DNA]</scope>
    <source>
        <strain evidence="1 2">2001034031</strain>
    </source>
</reference>
<dbReference type="AlphaFoldDB" id="M6YAJ2"/>
<evidence type="ECO:0000313" key="2">
    <source>
        <dbReference type="Proteomes" id="UP000012138"/>
    </source>
</evidence>
<gene>
    <name evidence="1" type="ORF">LEP1GSC024_2361</name>
</gene>
<organism evidence="1 2">
    <name type="scientific">Leptospira noguchii str. 2001034031</name>
    <dbReference type="NCBI Taxonomy" id="1193053"/>
    <lineage>
        <taxon>Bacteria</taxon>
        <taxon>Pseudomonadati</taxon>
        <taxon>Spirochaetota</taxon>
        <taxon>Spirochaetia</taxon>
        <taxon>Leptospirales</taxon>
        <taxon>Leptospiraceae</taxon>
        <taxon>Leptospira</taxon>
    </lineage>
</organism>
<dbReference type="Proteomes" id="UP000012138">
    <property type="component" value="Unassembled WGS sequence"/>
</dbReference>
<evidence type="ECO:0000313" key="1">
    <source>
        <dbReference type="EMBL" id="EMO90775.1"/>
    </source>
</evidence>
<name>M6YAJ2_9LEPT</name>
<proteinExistence type="predicted"/>
<accession>M6YAJ2</accession>